<dbReference type="InterPro" id="IPR028274">
    <property type="entry name" value="TerY-C"/>
</dbReference>
<dbReference type="Pfam" id="PF00092">
    <property type="entry name" value="VWA"/>
    <property type="match status" value="1"/>
</dbReference>
<dbReference type="RefSeq" id="WP_238744756.1">
    <property type="nucleotide sequence ID" value="NZ_JAKOOW010000001.1"/>
</dbReference>
<dbReference type="SMART" id="SM00327">
    <property type="entry name" value="VWA"/>
    <property type="match status" value="1"/>
</dbReference>
<protein>
    <submittedName>
        <fullName evidence="2">VWA domain-containing protein</fullName>
    </submittedName>
</protein>
<dbReference type="InterPro" id="IPR002035">
    <property type="entry name" value="VWF_A"/>
</dbReference>
<keyword evidence="3" id="KW-1185">Reference proteome</keyword>
<organism evidence="2 3">
    <name type="scientific">Kingella pumchi</name>
    <dbReference type="NCBI Taxonomy" id="2779506"/>
    <lineage>
        <taxon>Bacteria</taxon>
        <taxon>Pseudomonadati</taxon>
        <taxon>Pseudomonadota</taxon>
        <taxon>Betaproteobacteria</taxon>
        <taxon>Neisseriales</taxon>
        <taxon>Neisseriaceae</taxon>
        <taxon>Kingella</taxon>
    </lineage>
</organism>
<gene>
    <name evidence="2" type="ORF">MB824_00075</name>
</gene>
<dbReference type="SUPFAM" id="SSF53300">
    <property type="entry name" value="vWA-like"/>
    <property type="match status" value="1"/>
</dbReference>
<reference evidence="2 3" key="1">
    <citation type="submission" date="2022-02" db="EMBL/GenBank/DDBJ databases">
        <title>Genome sequence data of Kingella unionensis sp. nov. strain CICC 24913 (CCUG 75125).</title>
        <authorList>
            <person name="Xiao M."/>
        </authorList>
    </citation>
    <scope>NUCLEOTIDE SEQUENCE [LARGE SCALE GENOMIC DNA]</scope>
    <source>
        <strain evidence="2 3">CICC 24913</strain>
    </source>
</reference>
<sequence length="342" mass="37073">MIDISESMAGDNLRRMQEGIDALLTSLRSDPYALETVHLSVIAFAGVARTLAPLVELFSFYPPRLPMGSGTSIGKALDVLMDEIDRQVVRGSAERKGDYKPLVYFMSDGKATDDPTAALERWRRDFDHRATLVSIGIGPFADLSLLSGISRHTLRLNTEGEADFKAFISWISQSVSAQSRSLGIDAPLTLDKAPAGGNPLLSLVKDLGDAAAVDENYVIITGLCAKSRLPYLMKYERLPDLGHIPFFNKKPAQVYRYAGAYPAERDFAEWSDQRTNTQTVSTSMLEGGGGCPHCGARYGLASCSCGQIFCVDGDGEVTCPGCNQTIYMGSSGEDFDIARSRG</sequence>
<evidence type="ECO:0000259" key="1">
    <source>
        <dbReference type="PROSITE" id="PS50234"/>
    </source>
</evidence>
<dbReference type="Gene3D" id="3.40.50.410">
    <property type="entry name" value="von Willebrand factor, type A domain"/>
    <property type="match status" value="1"/>
</dbReference>
<dbReference type="Pfam" id="PF15616">
    <property type="entry name" value="TerY_C"/>
    <property type="match status" value="1"/>
</dbReference>
<proteinExistence type="predicted"/>
<evidence type="ECO:0000313" key="3">
    <source>
        <dbReference type="Proteomes" id="UP001298424"/>
    </source>
</evidence>
<dbReference type="InterPro" id="IPR036465">
    <property type="entry name" value="vWFA_dom_sf"/>
</dbReference>
<evidence type="ECO:0000313" key="2">
    <source>
        <dbReference type="EMBL" id="MCG6502903.1"/>
    </source>
</evidence>
<feature type="domain" description="VWFA" evidence="1">
    <location>
        <begin position="1"/>
        <end position="175"/>
    </location>
</feature>
<dbReference type="PROSITE" id="PS50234">
    <property type="entry name" value="VWFA"/>
    <property type="match status" value="1"/>
</dbReference>
<name>A0ABS9NJD7_9NEIS</name>
<comment type="caution">
    <text evidence="2">The sequence shown here is derived from an EMBL/GenBank/DDBJ whole genome shotgun (WGS) entry which is preliminary data.</text>
</comment>
<accession>A0ABS9NJD7</accession>
<dbReference type="Proteomes" id="UP001298424">
    <property type="component" value="Unassembled WGS sequence"/>
</dbReference>
<dbReference type="EMBL" id="JAKOOW010000001">
    <property type="protein sequence ID" value="MCG6502903.1"/>
    <property type="molecule type" value="Genomic_DNA"/>
</dbReference>